<evidence type="ECO:0000313" key="2">
    <source>
        <dbReference type="EMBL" id="TFK56444.1"/>
    </source>
</evidence>
<dbReference type="AlphaFoldDB" id="A0A5C3NFD1"/>
<accession>A0A5C3NFD1</accession>
<dbReference type="EMBL" id="ML213503">
    <property type="protein sequence ID" value="TFK56444.1"/>
    <property type="molecule type" value="Genomic_DNA"/>
</dbReference>
<proteinExistence type="predicted"/>
<organism evidence="2 3">
    <name type="scientific">Heliocybe sulcata</name>
    <dbReference type="NCBI Taxonomy" id="5364"/>
    <lineage>
        <taxon>Eukaryota</taxon>
        <taxon>Fungi</taxon>
        <taxon>Dikarya</taxon>
        <taxon>Basidiomycota</taxon>
        <taxon>Agaricomycotina</taxon>
        <taxon>Agaricomycetes</taxon>
        <taxon>Gloeophyllales</taxon>
        <taxon>Gloeophyllaceae</taxon>
        <taxon>Heliocybe</taxon>
    </lineage>
</organism>
<dbReference type="Proteomes" id="UP000305948">
    <property type="component" value="Unassembled WGS sequence"/>
</dbReference>
<sequence length="118" mass="12507">MSSGSMMSNVGNSQVYEAGDQRTSKGSTDAPAAFEAGQRNAHDQLDSKDERTLGNKLAQAEKVGQDEKQRAKTTVDPTGPAKAHGNEPSRGAQIDAELQAEDEQTFKQKGKGSFGPNV</sequence>
<evidence type="ECO:0000256" key="1">
    <source>
        <dbReference type="SAM" id="MobiDB-lite"/>
    </source>
</evidence>
<reference evidence="2 3" key="1">
    <citation type="journal article" date="2019" name="Nat. Ecol. Evol.">
        <title>Megaphylogeny resolves global patterns of mushroom evolution.</title>
        <authorList>
            <person name="Varga T."/>
            <person name="Krizsan K."/>
            <person name="Foldi C."/>
            <person name="Dima B."/>
            <person name="Sanchez-Garcia M."/>
            <person name="Sanchez-Ramirez S."/>
            <person name="Szollosi G.J."/>
            <person name="Szarkandi J.G."/>
            <person name="Papp V."/>
            <person name="Albert L."/>
            <person name="Andreopoulos W."/>
            <person name="Angelini C."/>
            <person name="Antonin V."/>
            <person name="Barry K.W."/>
            <person name="Bougher N.L."/>
            <person name="Buchanan P."/>
            <person name="Buyck B."/>
            <person name="Bense V."/>
            <person name="Catcheside P."/>
            <person name="Chovatia M."/>
            <person name="Cooper J."/>
            <person name="Damon W."/>
            <person name="Desjardin D."/>
            <person name="Finy P."/>
            <person name="Geml J."/>
            <person name="Haridas S."/>
            <person name="Hughes K."/>
            <person name="Justo A."/>
            <person name="Karasinski D."/>
            <person name="Kautmanova I."/>
            <person name="Kiss B."/>
            <person name="Kocsube S."/>
            <person name="Kotiranta H."/>
            <person name="LaButti K.M."/>
            <person name="Lechner B.E."/>
            <person name="Liimatainen K."/>
            <person name="Lipzen A."/>
            <person name="Lukacs Z."/>
            <person name="Mihaltcheva S."/>
            <person name="Morgado L.N."/>
            <person name="Niskanen T."/>
            <person name="Noordeloos M.E."/>
            <person name="Ohm R.A."/>
            <person name="Ortiz-Santana B."/>
            <person name="Ovrebo C."/>
            <person name="Racz N."/>
            <person name="Riley R."/>
            <person name="Savchenko A."/>
            <person name="Shiryaev A."/>
            <person name="Soop K."/>
            <person name="Spirin V."/>
            <person name="Szebenyi C."/>
            <person name="Tomsovsky M."/>
            <person name="Tulloss R.E."/>
            <person name="Uehling J."/>
            <person name="Grigoriev I.V."/>
            <person name="Vagvolgyi C."/>
            <person name="Papp T."/>
            <person name="Martin F.M."/>
            <person name="Miettinen O."/>
            <person name="Hibbett D.S."/>
            <person name="Nagy L.G."/>
        </authorList>
    </citation>
    <scope>NUCLEOTIDE SEQUENCE [LARGE SCALE GENOMIC DNA]</scope>
    <source>
        <strain evidence="2 3">OMC1185</strain>
    </source>
</reference>
<keyword evidence="3" id="KW-1185">Reference proteome</keyword>
<dbReference type="PANTHER" id="PTHR39475">
    <property type="entry name" value="CONIDIATION-SPECIFIC PROTEIN 6"/>
    <property type="match status" value="1"/>
</dbReference>
<feature type="region of interest" description="Disordered" evidence="1">
    <location>
        <begin position="1"/>
        <end position="118"/>
    </location>
</feature>
<evidence type="ECO:0000313" key="3">
    <source>
        <dbReference type="Proteomes" id="UP000305948"/>
    </source>
</evidence>
<feature type="compositionally biased region" description="Basic and acidic residues" evidence="1">
    <location>
        <begin position="40"/>
        <end position="53"/>
    </location>
</feature>
<name>A0A5C3NFD1_9AGAM</name>
<protein>
    <submittedName>
        <fullName evidence="2">Uncharacterized protein</fullName>
    </submittedName>
</protein>
<dbReference type="OrthoDB" id="3358750at2759"/>
<dbReference type="PANTHER" id="PTHR39475:SF1">
    <property type="entry name" value="CONIDIATION-SPECIFIC PROTEIN 6"/>
    <property type="match status" value="1"/>
</dbReference>
<gene>
    <name evidence="2" type="ORF">OE88DRAFT_19561</name>
</gene>
<feature type="compositionally biased region" description="Low complexity" evidence="1">
    <location>
        <begin position="1"/>
        <end position="13"/>
    </location>
</feature>